<evidence type="ECO:0000313" key="1">
    <source>
        <dbReference type="EMBL" id="GEO33857.1"/>
    </source>
</evidence>
<comment type="caution">
    <text evidence="1">The sequence shown here is derived from an EMBL/GenBank/DDBJ whole genome shotgun (WGS) entry which is preliminary data.</text>
</comment>
<dbReference type="RefSeq" id="WP_186816464.1">
    <property type="nucleotide sequence ID" value="NZ_BAAARM010000002.1"/>
</dbReference>
<reference evidence="1 2" key="1">
    <citation type="submission" date="2019-07" db="EMBL/GenBank/DDBJ databases">
        <title>Whole genome shotgun sequence of Cellulomonas aerilata NBRC 106308.</title>
        <authorList>
            <person name="Hosoyama A."/>
            <person name="Uohara A."/>
            <person name="Ohji S."/>
            <person name="Ichikawa N."/>
        </authorList>
    </citation>
    <scope>NUCLEOTIDE SEQUENCE [LARGE SCALE GENOMIC DNA]</scope>
    <source>
        <strain evidence="1 2">NBRC 106308</strain>
    </source>
</reference>
<dbReference type="EMBL" id="BJYY01000012">
    <property type="protein sequence ID" value="GEO33857.1"/>
    <property type="molecule type" value="Genomic_DNA"/>
</dbReference>
<gene>
    <name evidence="1" type="ORF">CAE01nite_15820</name>
</gene>
<proteinExistence type="predicted"/>
<name>A0A512DBS2_9CELL</name>
<accession>A0A512DBS2</accession>
<dbReference type="Proteomes" id="UP000321181">
    <property type="component" value="Unassembled WGS sequence"/>
</dbReference>
<organism evidence="1 2">
    <name type="scientific">Cellulomonas aerilata</name>
    <dbReference type="NCBI Taxonomy" id="515326"/>
    <lineage>
        <taxon>Bacteria</taxon>
        <taxon>Bacillati</taxon>
        <taxon>Actinomycetota</taxon>
        <taxon>Actinomycetes</taxon>
        <taxon>Micrococcales</taxon>
        <taxon>Cellulomonadaceae</taxon>
        <taxon>Cellulomonas</taxon>
    </lineage>
</organism>
<sequence length="169" mass="18420">MPLFRRRPTLPADVRRRLDLGAGDRVVASAQLVDGWAVATVRGLSLALDGQDVRRRPWSDVDRATLDPATSTLSVMWVEGAPDLLRLTDDRPAAFPAALRERVQSSVVHSETVTTRDGQRIRVALRRDENGALLTQVLGDERVDLSDPAVAALVDAAEARVREAAGLPR</sequence>
<keyword evidence="2" id="KW-1185">Reference proteome</keyword>
<evidence type="ECO:0000313" key="2">
    <source>
        <dbReference type="Proteomes" id="UP000321181"/>
    </source>
</evidence>
<dbReference type="AlphaFoldDB" id="A0A512DBS2"/>
<protein>
    <submittedName>
        <fullName evidence="1">Uncharacterized protein</fullName>
    </submittedName>
</protein>